<dbReference type="EMBL" id="FUYZ01000006">
    <property type="protein sequence ID" value="SKB95349.1"/>
    <property type="molecule type" value="Genomic_DNA"/>
</dbReference>
<organism evidence="2 3">
    <name type="scientific">Soonwooa buanensis</name>
    <dbReference type="NCBI Taxonomy" id="619805"/>
    <lineage>
        <taxon>Bacteria</taxon>
        <taxon>Pseudomonadati</taxon>
        <taxon>Bacteroidota</taxon>
        <taxon>Flavobacteriia</taxon>
        <taxon>Flavobacteriales</taxon>
        <taxon>Weeksellaceae</taxon>
        <taxon>Chryseobacterium group</taxon>
        <taxon>Soonwooa</taxon>
    </lineage>
</organism>
<dbReference type="AlphaFoldDB" id="A0A1T5FGS1"/>
<dbReference type="Pfam" id="PF19992">
    <property type="entry name" value="DUF6427"/>
    <property type="match status" value="1"/>
</dbReference>
<evidence type="ECO:0000313" key="2">
    <source>
        <dbReference type="EMBL" id="SKB95349.1"/>
    </source>
</evidence>
<evidence type="ECO:0000313" key="3">
    <source>
        <dbReference type="Proteomes" id="UP000191112"/>
    </source>
</evidence>
<keyword evidence="1" id="KW-0812">Transmembrane</keyword>
<dbReference type="RefSeq" id="WP_079667272.1">
    <property type="nucleotide sequence ID" value="NZ_FUYZ01000006.1"/>
</dbReference>
<feature type="transmembrane region" description="Helical" evidence="1">
    <location>
        <begin position="12"/>
        <end position="30"/>
    </location>
</feature>
<proteinExistence type="predicted"/>
<reference evidence="2 3" key="1">
    <citation type="submission" date="2017-02" db="EMBL/GenBank/DDBJ databases">
        <authorList>
            <person name="Peterson S.W."/>
        </authorList>
    </citation>
    <scope>NUCLEOTIDE SEQUENCE [LARGE SCALE GENOMIC DNA]</scope>
    <source>
        <strain evidence="2 3">DSM 22323</strain>
    </source>
</reference>
<keyword evidence="3" id="KW-1185">Reference proteome</keyword>
<accession>A0A1T5FGS1</accession>
<dbReference type="Proteomes" id="UP000191112">
    <property type="component" value="Unassembled WGS sequence"/>
</dbReference>
<feature type="transmembrane region" description="Helical" evidence="1">
    <location>
        <begin position="282"/>
        <end position="300"/>
    </location>
</feature>
<gene>
    <name evidence="2" type="ORF">SAMN05660477_02045</name>
</gene>
<feature type="transmembrane region" description="Helical" evidence="1">
    <location>
        <begin position="195"/>
        <end position="216"/>
    </location>
</feature>
<dbReference type="OrthoDB" id="1427695at2"/>
<dbReference type="STRING" id="619805.SAMN05660477_02045"/>
<dbReference type="InterPro" id="IPR045625">
    <property type="entry name" value="DUF6427"/>
</dbReference>
<sequence>MFRLLSKESNIFSIPVYIGFLLLIIIAFNAMDINRLDAISAVITFAGISLGYFLFNKLDLTYQTHLPLFLYTFFVFAFYPGDLSIGLAVTLLINSFLLLILTSTSDKLRKGSYLLVGALLCVNYLFLPIFWPMIFFVIIHVFVTSGKAFANLFRLIFGAMLVLIAYFSVMYWIDYRSWDPDYLPFTKEFKLVDKFTNLLFITPIILMLIYGIMDHFKHFNEKSPTSKYKYTFLLLFSLALLISVILYMGTNYEMLLVLALPVTIILSRMLKFLPKYWMQEVGVWLILVSLFIFKIAPFIFHI</sequence>
<feature type="transmembrane region" description="Helical" evidence="1">
    <location>
        <begin position="228"/>
        <end position="248"/>
    </location>
</feature>
<feature type="transmembrane region" description="Helical" evidence="1">
    <location>
        <begin position="113"/>
        <end position="143"/>
    </location>
</feature>
<evidence type="ECO:0008006" key="4">
    <source>
        <dbReference type="Google" id="ProtNLM"/>
    </source>
</evidence>
<evidence type="ECO:0000256" key="1">
    <source>
        <dbReference type="SAM" id="Phobius"/>
    </source>
</evidence>
<feature type="transmembrane region" description="Helical" evidence="1">
    <location>
        <begin position="68"/>
        <end position="101"/>
    </location>
</feature>
<feature type="transmembrane region" description="Helical" evidence="1">
    <location>
        <begin position="155"/>
        <end position="175"/>
    </location>
</feature>
<keyword evidence="1" id="KW-1133">Transmembrane helix</keyword>
<keyword evidence="1" id="KW-0472">Membrane</keyword>
<protein>
    <recommendedName>
        <fullName evidence="4">EpsG family protein</fullName>
    </recommendedName>
</protein>
<name>A0A1T5FGS1_9FLAO</name>
<feature type="transmembrane region" description="Helical" evidence="1">
    <location>
        <begin position="36"/>
        <end position="56"/>
    </location>
</feature>